<keyword evidence="3" id="KW-1185">Reference proteome</keyword>
<dbReference type="EMBL" id="OZ034817">
    <property type="protein sequence ID" value="CAL1380188.1"/>
    <property type="molecule type" value="Genomic_DNA"/>
</dbReference>
<accession>A0AAV2E368</accession>
<protein>
    <submittedName>
        <fullName evidence="2">Uncharacterized protein</fullName>
    </submittedName>
</protein>
<evidence type="ECO:0000313" key="2">
    <source>
        <dbReference type="EMBL" id="CAL1380188.1"/>
    </source>
</evidence>
<organism evidence="2 3">
    <name type="scientific">Linum trigynum</name>
    <dbReference type="NCBI Taxonomy" id="586398"/>
    <lineage>
        <taxon>Eukaryota</taxon>
        <taxon>Viridiplantae</taxon>
        <taxon>Streptophyta</taxon>
        <taxon>Embryophyta</taxon>
        <taxon>Tracheophyta</taxon>
        <taxon>Spermatophyta</taxon>
        <taxon>Magnoliopsida</taxon>
        <taxon>eudicotyledons</taxon>
        <taxon>Gunneridae</taxon>
        <taxon>Pentapetalae</taxon>
        <taxon>rosids</taxon>
        <taxon>fabids</taxon>
        <taxon>Malpighiales</taxon>
        <taxon>Linaceae</taxon>
        <taxon>Linum</taxon>
    </lineage>
</organism>
<dbReference type="AlphaFoldDB" id="A0AAV2E368"/>
<evidence type="ECO:0000256" key="1">
    <source>
        <dbReference type="SAM" id="MobiDB-lite"/>
    </source>
</evidence>
<gene>
    <name evidence="2" type="ORF">LTRI10_LOCUS21649</name>
</gene>
<name>A0AAV2E368_9ROSI</name>
<sequence length="114" mass="12457">MAQDLEARRADSQEIWRAIQNQEARQADSYEVWKAIVELKEFVMHRQGQPPSKADPQSDDGGPGSALVAGLRVGGGHRCVSDQGASAWVWLVWAQHRSGPVSYLHDPRAGGPQG</sequence>
<proteinExistence type="predicted"/>
<reference evidence="2 3" key="1">
    <citation type="submission" date="2024-04" db="EMBL/GenBank/DDBJ databases">
        <authorList>
            <person name="Fracassetti M."/>
        </authorList>
    </citation>
    <scope>NUCLEOTIDE SEQUENCE [LARGE SCALE GENOMIC DNA]</scope>
</reference>
<evidence type="ECO:0000313" key="3">
    <source>
        <dbReference type="Proteomes" id="UP001497516"/>
    </source>
</evidence>
<dbReference type="Proteomes" id="UP001497516">
    <property type="component" value="Chromosome 4"/>
</dbReference>
<feature type="region of interest" description="Disordered" evidence="1">
    <location>
        <begin position="44"/>
        <end position="69"/>
    </location>
</feature>